<dbReference type="GO" id="GO:0003677">
    <property type="term" value="F:DNA binding"/>
    <property type="evidence" value="ECO:0007669"/>
    <property type="project" value="InterPro"/>
</dbReference>
<dbReference type="KEGG" id="sfw:WN53_03145"/>
<reference evidence="1" key="1">
    <citation type="submission" date="2019-05" db="EMBL/GenBank/DDBJ databases">
        <authorList>
            <consortium name="Pathogen Informatics"/>
        </authorList>
    </citation>
    <scope>NUCLEOTIDE SEQUENCE [LARGE SCALE GENOMIC DNA]</scope>
    <source>
        <strain evidence="1">NCTC12965</strain>
    </source>
</reference>
<gene>
    <name evidence="1" type="ORF">NCTC12965_07180</name>
</gene>
<accession>A0A0F7H790</accession>
<proteinExistence type="predicted"/>
<name>A0A0F7H790_SERFO</name>
<dbReference type="SUPFAM" id="SSF46894">
    <property type="entry name" value="C-terminal effector domain of the bipartite response regulators"/>
    <property type="match status" value="1"/>
</dbReference>
<organism evidence="1">
    <name type="scientific">Serratia fonticola</name>
    <dbReference type="NCBI Taxonomy" id="47917"/>
    <lineage>
        <taxon>Bacteria</taxon>
        <taxon>Pseudomonadati</taxon>
        <taxon>Pseudomonadota</taxon>
        <taxon>Gammaproteobacteria</taxon>
        <taxon>Enterobacterales</taxon>
        <taxon>Yersiniaceae</taxon>
        <taxon>Serratia</taxon>
    </lineage>
</organism>
<dbReference type="AlphaFoldDB" id="A0A0F7H790"/>
<sequence length="203" mass="23110">MHGTEGYQDIIFTLDNGVIFVPSKRCLISDSDKIFELSENSYRFLLLLLQGETDKQNIIKKVWHEQRGSVSESSYYGQLYLLRQAFTFVGLSNTLIKTIPRRGVKYIGYVTSGKIAETELLERITSNDKNVVAENLGPINSPLPTAETPVDTEILHSESISNETSIDNWYQTRSWNIFVTTLAVLAVCWLTTIIFFMVVFLKK</sequence>
<protein>
    <submittedName>
        <fullName evidence="1">Uncharacterized protein</fullName>
    </submittedName>
</protein>
<dbReference type="RefSeq" id="WP_024484064.1">
    <property type="nucleotide sequence ID" value="NZ_CAMKUH010000014.1"/>
</dbReference>
<dbReference type="EMBL" id="CABEEZ010000134">
    <property type="protein sequence ID" value="VTR56603.1"/>
    <property type="molecule type" value="Genomic_DNA"/>
</dbReference>
<dbReference type="GeneID" id="30319153"/>
<dbReference type="GO" id="GO:0006355">
    <property type="term" value="P:regulation of DNA-templated transcription"/>
    <property type="evidence" value="ECO:0007669"/>
    <property type="project" value="InterPro"/>
</dbReference>
<evidence type="ECO:0000313" key="1">
    <source>
        <dbReference type="EMBL" id="VTR56603.1"/>
    </source>
</evidence>
<dbReference type="InterPro" id="IPR016032">
    <property type="entry name" value="Sig_transdc_resp-reg_C-effctor"/>
</dbReference>